<dbReference type="InterPro" id="IPR058647">
    <property type="entry name" value="BSH_CzcB-like"/>
</dbReference>
<comment type="caution">
    <text evidence="8">The sequence shown here is derived from an EMBL/GenBank/DDBJ whole genome shotgun (WGS) entry which is preliminary data.</text>
</comment>
<dbReference type="AlphaFoldDB" id="A0A432AVS3"/>
<accession>A0A432AVS3</accession>
<protein>
    <submittedName>
        <fullName evidence="8">Efflux RND transporter periplasmic adaptor subunit</fullName>
    </submittedName>
</protein>
<dbReference type="Pfam" id="PF25989">
    <property type="entry name" value="YknX_C"/>
    <property type="match status" value="1"/>
</dbReference>
<sequence>MQNLQKIFPKYSIALGALFLLTVAYLIVRGNSIEVESGEVRYQELVQAVYATGFVEATSVASLSAEYSGTIDFVGAREGEAVRKGQKILSFQSPRPVFAVSEARAALAEQRAALKDAELNYARKSNLFGQGAVSRQDVDGAEKSRDQAVEMLRQREFRLRMVEDDLGKLTVRAPFAGMLTLQDVKKGDYVSAGTVVATVVDTTGYVISVEVDELDVPRVRVGQKAVIAFDAWPERRFSSVVSRVVPMTDRVTKTSKVYLTPTDTLDLIQEGMTATANIVYNVKSRALLVRKGSVFKESGRSFVWGIVEGRLKKQPIATGASDLAFVEVVGGLREGDRVALVPEERFREGMEVRSGARAPNDAPGEPK</sequence>
<dbReference type="GO" id="GO:1990281">
    <property type="term" value="C:efflux pump complex"/>
    <property type="evidence" value="ECO:0007669"/>
    <property type="project" value="TreeGrafter"/>
</dbReference>
<dbReference type="InterPro" id="IPR006143">
    <property type="entry name" value="RND_pump_MFP"/>
</dbReference>
<keyword evidence="3" id="KW-0472">Membrane</keyword>
<evidence type="ECO:0000259" key="6">
    <source>
        <dbReference type="Pfam" id="PF25989"/>
    </source>
</evidence>
<dbReference type="GO" id="GO:0015562">
    <property type="term" value="F:efflux transmembrane transporter activity"/>
    <property type="evidence" value="ECO:0007669"/>
    <property type="project" value="TreeGrafter"/>
</dbReference>
<dbReference type="PANTHER" id="PTHR30469">
    <property type="entry name" value="MULTIDRUG RESISTANCE PROTEIN MDTA"/>
    <property type="match status" value="1"/>
</dbReference>
<evidence type="ECO:0000259" key="5">
    <source>
        <dbReference type="Pfam" id="PF25973"/>
    </source>
</evidence>
<evidence type="ECO:0000256" key="1">
    <source>
        <dbReference type="ARBA" id="ARBA00009477"/>
    </source>
</evidence>
<evidence type="ECO:0000313" key="7">
    <source>
        <dbReference type="EMBL" id="MWV53681.1"/>
    </source>
</evidence>
<dbReference type="NCBIfam" id="TIGR01730">
    <property type="entry name" value="RND_mfp"/>
    <property type="match status" value="1"/>
</dbReference>
<dbReference type="Pfam" id="PF25954">
    <property type="entry name" value="Beta-barrel_RND_2"/>
    <property type="match status" value="1"/>
</dbReference>
<evidence type="ECO:0000313" key="9">
    <source>
        <dbReference type="Proteomes" id="UP000279908"/>
    </source>
</evidence>
<keyword evidence="2" id="KW-0175">Coiled coil</keyword>
<dbReference type="Gene3D" id="1.10.287.470">
    <property type="entry name" value="Helix hairpin bin"/>
    <property type="match status" value="1"/>
</dbReference>
<reference evidence="7 10" key="2">
    <citation type="submission" date="2019-11" db="EMBL/GenBank/DDBJ databases">
        <title>Green- and brown-colored morphotypes of Chlorobia in the stratified aquatic ecosystems of Kandalaksha Gulf (White Sea): A model for study of the accessory genome evolution.</title>
        <authorList>
            <person name="Grouzdev D.S."/>
        </authorList>
    </citation>
    <scope>NUCLEOTIDE SEQUENCE [LARGE SCALE GENOMIC DNA]</scope>
    <source>
        <strain evidence="7 10">ZM</strain>
    </source>
</reference>
<dbReference type="Gene3D" id="2.40.50.100">
    <property type="match status" value="1"/>
</dbReference>
<feature type="coiled-coil region" evidence="2">
    <location>
        <begin position="100"/>
        <end position="127"/>
    </location>
</feature>
<comment type="similarity">
    <text evidence="1">Belongs to the membrane fusion protein (MFP) (TC 8.A.1) family.</text>
</comment>
<proteinExistence type="inferred from homology"/>
<keyword evidence="10" id="KW-1185">Reference proteome</keyword>
<evidence type="ECO:0000256" key="3">
    <source>
        <dbReference type="SAM" id="Phobius"/>
    </source>
</evidence>
<dbReference type="InterPro" id="IPR058637">
    <property type="entry name" value="YknX-like_C"/>
</dbReference>
<dbReference type="EMBL" id="RXYK01000003">
    <property type="protein sequence ID" value="RTY39115.1"/>
    <property type="molecule type" value="Genomic_DNA"/>
</dbReference>
<dbReference type="Gene3D" id="2.40.420.20">
    <property type="match status" value="1"/>
</dbReference>
<evidence type="ECO:0000313" key="10">
    <source>
        <dbReference type="Proteomes" id="UP000489351"/>
    </source>
</evidence>
<feature type="domain" description="CusB-like beta-barrel" evidence="4">
    <location>
        <begin position="207"/>
        <end position="278"/>
    </location>
</feature>
<name>A0A432AVS3_CHLPH</name>
<keyword evidence="3" id="KW-0812">Transmembrane</keyword>
<evidence type="ECO:0000313" key="8">
    <source>
        <dbReference type="EMBL" id="RTY39115.1"/>
    </source>
</evidence>
<dbReference type="SUPFAM" id="SSF111369">
    <property type="entry name" value="HlyD-like secretion proteins"/>
    <property type="match status" value="1"/>
</dbReference>
<dbReference type="EMBL" id="WUBZ01000002">
    <property type="protein sequence ID" value="MWV53681.1"/>
    <property type="molecule type" value="Genomic_DNA"/>
</dbReference>
<dbReference type="Gene3D" id="2.40.30.170">
    <property type="match status" value="1"/>
</dbReference>
<dbReference type="OMA" id="FANMNGH"/>
<feature type="domain" description="CzcB-like barrel-sandwich hybrid" evidence="5">
    <location>
        <begin position="60"/>
        <end position="201"/>
    </location>
</feature>
<dbReference type="PANTHER" id="PTHR30469:SF38">
    <property type="entry name" value="HLYD FAMILY SECRETION PROTEIN"/>
    <property type="match status" value="1"/>
</dbReference>
<evidence type="ECO:0000259" key="4">
    <source>
        <dbReference type="Pfam" id="PF25954"/>
    </source>
</evidence>
<organism evidence="8 9">
    <name type="scientific">Chlorobium phaeovibrioides</name>
    <dbReference type="NCBI Taxonomy" id="1094"/>
    <lineage>
        <taxon>Bacteria</taxon>
        <taxon>Pseudomonadati</taxon>
        <taxon>Chlorobiota</taxon>
        <taxon>Chlorobiia</taxon>
        <taxon>Chlorobiales</taxon>
        <taxon>Chlorobiaceae</taxon>
        <taxon>Chlorobium/Pelodictyon group</taxon>
        <taxon>Chlorobium</taxon>
    </lineage>
</organism>
<feature type="domain" description="YknX-like C-terminal permuted SH3-like" evidence="6">
    <location>
        <begin position="292"/>
        <end position="353"/>
    </location>
</feature>
<dbReference type="RefSeq" id="WP_011890714.1">
    <property type="nucleotide sequence ID" value="NZ_RXYJ01000004.1"/>
</dbReference>
<dbReference type="Proteomes" id="UP000489351">
    <property type="component" value="Unassembled WGS sequence"/>
</dbReference>
<dbReference type="InterPro" id="IPR058792">
    <property type="entry name" value="Beta-barrel_RND_2"/>
</dbReference>
<dbReference type="Pfam" id="PF25973">
    <property type="entry name" value="BSH_CzcB"/>
    <property type="match status" value="1"/>
</dbReference>
<evidence type="ECO:0000256" key="2">
    <source>
        <dbReference type="SAM" id="Coils"/>
    </source>
</evidence>
<reference evidence="8 9" key="1">
    <citation type="submission" date="2018-12" db="EMBL/GenBank/DDBJ databases">
        <authorList>
            <person name="Lunina O.N."/>
            <person name="Grouzdev D.S."/>
            <person name="Gorlenko V.M."/>
            <person name="Savvichev A.S."/>
        </authorList>
    </citation>
    <scope>NUCLEOTIDE SEQUENCE [LARGE SCALE GENOMIC DNA]</scope>
    <source>
        <strain evidence="8 9">BrKhr-17</strain>
    </source>
</reference>
<dbReference type="Proteomes" id="UP000279908">
    <property type="component" value="Unassembled WGS sequence"/>
</dbReference>
<gene>
    <name evidence="8" type="ORF">EKD02_03205</name>
    <name evidence="7" type="ORF">GJ685_01210</name>
</gene>
<keyword evidence="3" id="KW-1133">Transmembrane helix</keyword>
<feature type="transmembrane region" description="Helical" evidence="3">
    <location>
        <begin position="7"/>
        <end position="28"/>
    </location>
</feature>